<gene>
    <name evidence="2" type="ORF">C5469_17005</name>
</gene>
<dbReference type="Proteomes" id="UP000591844">
    <property type="component" value="Unassembled WGS sequence"/>
</dbReference>
<evidence type="ECO:0000313" key="3">
    <source>
        <dbReference type="Proteomes" id="UP000591844"/>
    </source>
</evidence>
<evidence type="ECO:0000313" key="2">
    <source>
        <dbReference type="EMBL" id="NHB93746.1"/>
    </source>
</evidence>
<proteinExistence type="predicted"/>
<keyword evidence="3" id="KW-1185">Reference proteome</keyword>
<dbReference type="RefSeq" id="WP_166309160.1">
    <property type="nucleotide sequence ID" value="NZ_CAWPIB010000019.1"/>
</dbReference>
<protein>
    <submittedName>
        <fullName evidence="2">Uncharacterized protein</fullName>
    </submittedName>
</protein>
<sequence length="103" mass="11621">MENSEKLILELERLINGNPGLTQWEYDFINGLSRYFRRGKYLTGRQKNLARGLIKKYSEGSKKPVDTFARNAPVLAAGTTKHRVPTGDYATESALRERGGETC</sequence>
<dbReference type="EMBL" id="PUJW01000019">
    <property type="protein sequence ID" value="NHB93746.1"/>
    <property type="molecule type" value="Genomic_DNA"/>
</dbReference>
<reference evidence="2 3" key="1">
    <citation type="submission" date="2018-02" db="EMBL/GenBank/DDBJ databases">
        <authorList>
            <person name="Machado R.A."/>
        </authorList>
    </citation>
    <scope>NUCLEOTIDE SEQUENCE [LARGE SCALE GENOMIC DNA]</scope>
    <source>
        <strain evidence="2 3">DSM 19724</strain>
    </source>
</reference>
<feature type="region of interest" description="Disordered" evidence="1">
    <location>
        <begin position="80"/>
        <end position="103"/>
    </location>
</feature>
<dbReference type="AlphaFoldDB" id="A0A7X5QG67"/>
<comment type="caution">
    <text evidence="2">The sequence shown here is derived from an EMBL/GenBank/DDBJ whole genome shotgun (WGS) entry which is preliminary data.</text>
</comment>
<feature type="compositionally biased region" description="Basic and acidic residues" evidence="1">
    <location>
        <begin position="94"/>
        <end position="103"/>
    </location>
</feature>
<evidence type="ECO:0000256" key="1">
    <source>
        <dbReference type="SAM" id="MobiDB-lite"/>
    </source>
</evidence>
<accession>A0A7X5QG67</accession>
<name>A0A7X5QG67_9GAMM</name>
<organism evidence="2 3">
    <name type="scientific">Photorhabdus cinerea</name>
    <dbReference type="NCBI Taxonomy" id="471575"/>
    <lineage>
        <taxon>Bacteria</taxon>
        <taxon>Pseudomonadati</taxon>
        <taxon>Pseudomonadota</taxon>
        <taxon>Gammaproteobacteria</taxon>
        <taxon>Enterobacterales</taxon>
        <taxon>Morganellaceae</taxon>
        <taxon>Photorhabdus</taxon>
    </lineage>
</organism>